<dbReference type="STRING" id="7176.B0XIP4"/>
<dbReference type="OrthoDB" id="5565075at2759"/>
<dbReference type="PANTHER" id="PTHR24264:SF65">
    <property type="entry name" value="SRCR DOMAIN-CONTAINING PROTEIN"/>
    <property type="match status" value="1"/>
</dbReference>
<dbReference type="VEuPathDB" id="VectorBase:CQUJHB006213"/>
<dbReference type="HOGENOM" id="CLU_006842_7_6_1"/>
<evidence type="ECO:0000256" key="5">
    <source>
        <dbReference type="ARBA" id="ARBA00022825"/>
    </source>
</evidence>
<dbReference type="InterPro" id="IPR018114">
    <property type="entry name" value="TRYPSIN_HIS"/>
</dbReference>
<dbReference type="Gene3D" id="2.40.10.10">
    <property type="entry name" value="Trypsin-like serine proteases"/>
    <property type="match status" value="1"/>
</dbReference>
<evidence type="ECO:0000256" key="3">
    <source>
        <dbReference type="ARBA" id="ARBA00022670"/>
    </source>
</evidence>
<dbReference type="SUPFAM" id="SSF50494">
    <property type="entry name" value="Trypsin-like serine proteases"/>
    <property type="match status" value="1"/>
</dbReference>
<comment type="subcellular location">
    <subcellularLocation>
        <location evidence="1">Secreted</location>
    </subcellularLocation>
</comment>
<dbReference type="Pfam" id="PF00089">
    <property type="entry name" value="Trypsin"/>
    <property type="match status" value="1"/>
</dbReference>
<evidence type="ECO:0000256" key="7">
    <source>
        <dbReference type="ARBA" id="ARBA00024195"/>
    </source>
</evidence>
<dbReference type="PROSITE" id="PS00135">
    <property type="entry name" value="TRYPSIN_SER"/>
    <property type="match status" value="1"/>
</dbReference>
<dbReference type="Proteomes" id="UP000002320">
    <property type="component" value="Unassembled WGS sequence"/>
</dbReference>
<dbReference type="FunFam" id="2.40.10.10:FF:000166">
    <property type="entry name" value="Trypsin"/>
    <property type="match status" value="1"/>
</dbReference>
<accession>B0XIP4</accession>
<evidence type="ECO:0000313" key="11">
    <source>
        <dbReference type="EMBL" id="EDS29528.1"/>
    </source>
</evidence>
<dbReference type="InterPro" id="IPR033116">
    <property type="entry name" value="TRYPSIN_SER"/>
</dbReference>
<dbReference type="GO" id="GO:0006508">
    <property type="term" value="P:proteolysis"/>
    <property type="evidence" value="ECO:0007669"/>
    <property type="project" value="UniProtKB-KW"/>
</dbReference>
<dbReference type="CDD" id="cd00190">
    <property type="entry name" value="Tryp_SPc"/>
    <property type="match status" value="1"/>
</dbReference>
<evidence type="ECO:0000256" key="1">
    <source>
        <dbReference type="ARBA" id="ARBA00004613"/>
    </source>
</evidence>
<dbReference type="PANTHER" id="PTHR24264">
    <property type="entry name" value="TRYPSIN-RELATED"/>
    <property type="match status" value="1"/>
</dbReference>
<dbReference type="SMART" id="SM00020">
    <property type="entry name" value="Tryp_SPc"/>
    <property type="match status" value="1"/>
</dbReference>
<keyword evidence="2" id="KW-0964">Secreted</keyword>
<dbReference type="OMA" id="DHAHIMQ"/>
<keyword evidence="4 8" id="KW-0378">Hydrolase</keyword>
<keyword evidence="6" id="KW-1015">Disulfide bond</keyword>
<evidence type="ECO:0000256" key="9">
    <source>
        <dbReference type="SAM" id="MobiDB-lite"/>
    </source>
</evidence>
<dbReference type="KEGG" id="cqu:CpipJ_CPIJ019083"/>
<dbReference type="InterPro" id="IPR050127">
    <property type="entry name" value="Serine_Proteases_S1"/>
</dbReference>
<dbReference type="EMBL" id="DS233346">
    <property type="protein sequence ID" value="EDS29528.1"/>
    <property type="molecule type" value="Genomic_DNA"/>
</dbReference>
<protein>
    <submittedName>
        <fullName evidence="11 12">Serine protease</fullName>
    </submittedName>
</protein>
<dbReference type="GO" id="GO:0005615">
    <property type="term" value="C:extracellular space"/>
    <property type="evidence" value="ECO:0007669"/>
    <property type="project" value="TreeGrafter"/>
</dbReference>
<dbReference type="InterPro" id="IPR001254">
    <property type="entry name" value="Trypsin_dom"/>
</dbReference>
<organism>
    <name type="scientific">Culex quinquefasciatus</name>
    <name type="common">Southern house mosquito</name>
    <name type="synonym">Culex pungens</name>
    <dbReference type="NCBI Taxonomy" id="7176"/>
    <lineage>
        <taxon>Eukaryota</taxon>
        <taxon>Metazoa</taxon>
        <taxon>Ecdysozoa</taxon>
        <taxon>Arthropoda</taxon>
        <taxon>Hexapoda</taxon>
        <taxon>Insecta</taxon>
        <taxon>Pterygota</taxon>
        <taxon>Neoptera</taxon>
        <taxon>Endopterygota</taxon>
        <taxon>Diptera</taxon>
        <taxon>Nematocera</taxon>
        <taxon>Culicoidea</taxon>
        <taxon>Culicidae</taxon>
        <taxon>Culicinae</taxon>
        <taxon>Culicini</taxon>
        <taxon>Culex</taxon>
        <taxon>Culex</taxon>
    </lineage>
</organism>
<dbReference type="PROSITE" id="PS50240">
    <property type="entry name" value="TRYPSIN_DOM"/>
    <property type="match status" value="1"/>
</dbReference>
<dbReference type="InParanoid" id="B0XIP4"/>
<reference evidence="12" key="2">
    <citation type="submission" date="2021-02" db="UniProtKB">
        <authorList>
            <consortium name="EnsemblMetazoa"/>
        </authorList>
    </citation>
    <scope>IDENTIFICATION</scope>
    <source>
        <strain evidence="12">JHB</strain>
    </source>
</reference>
<evidence type="ECO:0000256" key="4">
    <source>
        <dbReference type="ARBA" id="ARBA00022801"/>
    </source>
</evidence>
<feature type="domain" description="Peptidase S1" evidence="10">
    <location>
        <begin position="70"/>
        <end position="277"/>
    </location>
</feature>
<sequence length="277" mass="29911">MQSPGDVAEKTTTTSCEKNLPASRTRRGLAVESVGIDWSQVRPIEDSDQYWVRLPQELQYLRKHQPDHRIVNGEEAVPGQFPYQVFLLSRGAEGNGSCGGSILNSNSILTAAHCVFRAKGGIAILGAHNLEVNEPTQQIIAYAKVFFHANYNPDTLENDIAVVRLNSHMTFNDRVQPVRLPARGDNRQFTGMTGTVSGFGAICSGCESSDVLLYTFNTIITNADCALKNPIPEMIQPSNLCVSVDGGRDACQGDSGGPLTVVDGGSSLQVMIVNLLC</sequence>
<dbReference type="VEuPathDB" id="VectorBase:CPIJ019083"/>
<evidence type="ECO:0000256" key="8">
    <source>
        <dbReference type="RuleBase" id="RU363034"/>
    </source>
</evidence>
<evidence type="ECO:0000313" key="13">
    <source>
        <dbReference type="Proteomes" id="UP000002320"/>
    </source>
</evidence>
<evidence type="ECO:0000256" key="2">
    <source>
        <dbReference type="ARBA" id="ARBA00022525"/>
    </source>
</evidence>
<dbReference type="EnsemblMetazoa" id="CPIJ019083-RA">
    <property type="protein sequence ID" value="CPIJ019083-PA"/>
    <property type="gene ID" value="CPIJ019083"/>
</dbReference>
<gene>
    <name evidence="12" type="primary">6053432</name>
    <name evidence="11" type="ORF">CpipJ_CPIJ019083</name>
</gene>
<dbReference type="PROSITE" id="PS00134">
    <property type="entry name" value="TRYPSIN_HIS"/>
    <property type="match status" value="1"/>
</dbReference>
<reference evidence="11" key="1">
    <citation type="submission" date="2007-03" db="EMBL/GenBank/DDBJ databases">
        <title>Annotation of Culex pipiens quinquefasciatus.</title>
        <authorList>
            <consortium name="The Broad Institute Genome Sequencing Platform"/>
            <person name="Atkinson P.W."/>
            <person name="Hemingway J."/>
            <person name="Christensen B.M."/>
            <person name="Higgs S."/>
            <person name="Kodira C."/>
            <person name="Hannick L."/>
            <person name="Megy K."/>
            <person name="O'Leary S."/>
            <person name="Pearson M."/>
            <person name="Haas B.J."/>
            <person name="Mauceli E."/>
            <person name="Wortman J.R."/>
            <person name="Lee N.H."/>
            <person name="Guigo R."/>
            <person name="Stanke M."/>
            <person name="Alvarado L."/>
            <person name="Amedeo P."/>
            <person name="Antoine C.H."/>
            <person name="Arensburger P."/>
            <person name="Bidwell S.L."/>
            <person name="Crawford M."/>
            <person name="Camaro F."/>
            <person name="Devon K."/>
            <person name="Engels R."/>
            <person name="Hammond M."/>
            <person name="Howarth C."/>
            <person name="Koehrsen M."/>
            <person name="Lawson D."/>
            <person name="Montgomery P."/>
            <person name="Nene V."/>
            <person name="Nusbaum C."/>
            <person name="Puiu D."/>
            <person name="Romero-Severson J."/>
            <person name="Severson D.W."/>
            <person name="Shumway M."/>
            <person name="Sisk P."/>
            <person name="Stolte C."/>
            <person name="Zeng Q."/>
            <person name="Eisenstadt E."/>
            <person name="Fraser-Liggett C."/>
            <person name="Strausberg R."/>
            <person name="Galagan J."/>
            <person name="Birren B."/>
            <person name="Collins F.H."/>
        </authorList>
    </citation>
    <scope>NUCLEOTIDE SEQUENCE [LARGE SCALE GENOMIC DNA]</scope>
    <source>
        <strain evidence="11">JHB</strain>
    </source>
</reference>
<name>B0XIP4_CULQU</name>
<dbReference type="InterPro" id="IPR001314">
    <property type="entry name" value="Peptidase_S1A"/>
</dbReference>
<dbReference type="GO" id="GO:0004252">
    <property type="term" value="F:serine-type endopeptidase activity"/>
    <property type="evidence" value="ECO:0007669"/>
    <property type="project" value="InterPro"/>
</dbReference>
<dbReference type="PRINTS" id="PR00722">
    <property type="entry name" value="CHYMOTRYPSIN"/>
</dbReference>
<evidence type="ECO:0000256" key="6">
    <source>
        <dbReference type="ARBA" id="ARBA00023157"/>
    </source>
</evidence>
<keyword evidence="13" id="KW-1185">Reference proteome</keyword>
<keyword evidence="3 8" id="KW-0645">Protease</keyword>
<feature type="region of interest" description="Disordered" evidence="9">
    <location>
        <begin position="1"/>
        <end position="21"/>
    </location>
</feature>
<dbReference type="InterPro" id="IPR009003">
    <property type="entry name" value="Peptidase_S1_PA"/>
</dbReference>
<proteinExistence type="inferred from homology"/>
<dbReference type="eggNOG" id="KOG3627">
    <property type="taxonomic scope" value="Eukaryota"/>
</dbReference>
<dbReference type="AlphaFoldDB" id="B0XIP4"/>
<keyword evidence="5 8" id="KW-0720">Serine protease</keyword>
<evidence type="ECO:0000313" key="12">
    <source>
        <dbReference type="EnsemblMetazoa" id="CPIJ019083-PA"/>
    </source>
</evidence>
<evidence type="ECO:0000259" key="10">
    <source>
        <dbReference type="PROSITE" id="PS50240"/>
    </source>
</evidence>
<dbReference type="InterPro" id="IPR043504">
    <property type="entry name" value="Peptidase_S1_PA_chymotrypsin"/>
</dbReference>
<comment type="similarity">
    <text evidence="7">Belongs to the peptidase S1 family. CLIP subfamily.</text>
</comment>